<organism evidence="2 3">
    <name type="scientific">Mesorhizobium mediterraneum</name>
    <dbReference type="NCBI Taxonomy" id="43617"/>
    <lineage>
        <taxon>Bacteria</taxon>
        <taxon>Pseudomonadati</taxon>
        <taxon>Pseudomonadota</taxon>
        <taxon>Alphaproteobacteria</taxon>
        <taxon>Hyphomicrobiales</taxon>
        <taxon>Phyllobacteriaceae</taxon>
        <taxon>Mesorhizobium</taxon>
    </lineage>
</organism>
<gene>
    <name evidence="2" type="ORF">CIT25_34960</name>
</gene>
<dbReference type="AlphaFoldDB" id="A0AB36QZC0"/>
<dbReference type="EMBL" id="NPKI01000051">
    <property type="protein sequence ID" value="PAP97790.1"/>
    <property type="molecule type" value="Genomic_DNA"/>
</dbReference>
<reference evidence="3" key="1">
    <citation type="submission" date="2017-08" db="EMBL/GenBank/DDBJ databases">
        <title>Mesorhizobium wenxinae sp. nov., a novel rhizobial species isolated from root nodules of chickpea (Cicer arietinum L.).</title>
        <authorList>
            <person name="Zhang J."/>
        </authorList>
    </citation>
    <scope>NUCLEOTIDE SEQUENCE [LARGE SCALE GENOMIC DNA]</scope>
    <source>
        <strain evidence="3">USDA 3392</strain>
    </source>
</reference>
<dbReference type="InterPro" id="IPR036736">
    <property type="entry name" value="ACP-like_sf"/>
</dbReference>
<comment type="caution">
    <text evidence="2">The sequence shown here is derived from an EMBL/GenBank/DDBJ whole genome shotgun (WGS) entry which is preliminary data.</text>
</comment>
<accession>A0AB36QZC0</accession>
<evidence type="ECO:0000313" key="3">
    <source>
        <dbReference type="Proteomes" id="UP000216215"/>
    </source>
</evidence>
<keyword evidence="3" id="KW-1185">Reference proteome</keyword>
<dbReference type="Gene3D" id="1.10.1200.10">
    <property type="entry name" value="ACP-like"/>
    <property type="match status" value="1"/>
</dbReference>
<evidence type="ECO:0000313" key="2">
    <source>
        <dbReference type="EMBL" id="PAP97790.1"/>
    </source>
</evidence>
<evidence type="ECO:0000259" key="1">
    <source>
        <dbReference type="PROSITE" id="PS50075"/>
    </source>
</evidence>
<name>A0AB36QZC0_9HYPH</name>
<proteinExistence type="predicted"/>
<sequence>MVTIKDKVRTFIVDNFLFGDKSFQLADTDSLIENDIIDSTAVLELVAFIEDDFGIAMVDSDVVPANLDSIERLSSFIKARAEALAA</sequence>
<dbReference type="SUPFAM" id="SSF47336">
    <property type="entry name" value="ACP-like"/>
    <property type="match status" value="1"/>
</dbReference>
<protein>
    <submittedName>
        <fullName evidence="2">Acyl carrier protein</fullName>
    </submittedName>
</protein>
<dbReference type="PROSITE" id="PS50075">
    <property type="entry name" value="CARRIER"/>
    <property type="match status" value="1"/>
</dbReference>
<dbReference type="Proteomes" id="UP000216215">
    <property type="component" value="Unassembled WGS sequence"/>
</dbReference>
<dbReference type="RefSeq" id="WP_095489621.1">
    <property type="nucleotide sequence ID" value="NZ_CP088151.1"/>
</dbReference>
<feature type="domain" description="Carrier" evidence="1">
    <location>
        <begin position="2"/>
        <end position="81"/>
    </location>
</feature>
<dbReference type="InterPro" id="IPR009081">
    <property type="entry name" value="PP-bd_ACP"/>
</dbReference>